<dbReference type="SUPFAM" id="SSF111369">
    <property type="entry name" value="HlyD-like secretion proteins"/>
    <property type="match status" value="1"/>
</dbReference>
<dbReference type="PROSITE" id="PS51257">
    <property type="entry name" value="PROKAR_LIPOPROTEIN"/>
    <property type="match status" value="1"/>
</dbReference>
<comment type="caution">
    <text evidence="4">The sequence shown here is derived from an EMBL/GenBank/DDBJ whole genome shotgun (WGS) entry which is preliminary data.</text>
</comment>
<dbReference type="Proteomes" id="UP000724657">
    <property type="component" value="Unassembled WGS sequence"/>
</dbReference>
<dbReference type="Gene3D" id="2.40.420.20">
    <property type="match status" value="1"/>
</dbReference>
<dbReference type="GO" id="GO:0030313">
    <property type="term" value="C:cell envelope"/>
    <property type="evidence" value="ECO:0007669"/>
    <property type="project" value="UniProtKB-SubCell"/>
</dbReference>
<protein>
    <submittedName>
        <fullName evidence="4">HlyD family efflux transporter periplasmic adaptor subunit</fullName>
    </submittedName>
</protein>
<name>A0A9E2NWS5_9FUSO</name>
<feature type="coiled-coil region" evidence="3">
    <location>
        <begin position="89"/>
        <end position="194"/>
    </location>
</feature>
<sequence length="435" mass="50069">MRRYVLLLLLSSILIGCGNDKKNEIKKVKIDVIEKKEINDSTSHRGRVFSNEKIQLTAHSAGIVQEVFFKSGDEVKEGDVLFTYEPSIIKQNEIKLSEKRIELDILETNLNNYSLEKKKGSLKNRELEEKSLEFKLKKLKSKIEITKSEIVNAKRGVKLYEEFLKEQSISIFELEEKRNQLLAKESELESYYMDYELSKQQYENMKLTEGQLEKELDYTEEKLKGQYEKLKKELAIYEQALDESINGYRAPKDGILNNFIVSPNEKLKNLQILGNILSSDKLIVNFRVPIYRSSQIKIDQKVIIKFTDLTGTNLFQGKIARVSNLVTEATSELEVNVEVEILDTDLKNLKPGYDVRVEVITSHNDEYLLVKRFSVIDENGEKYIYVAQDGKAVKTKIEVGIQSEGEYEVLNLPEGTKVILNPFVVEDGDSIKEID</sequence>
<evidence type="ECO:0000256" key="1">
    <source>
        <dbReference type="ARBA" id="ARBA00004196"/>
    </source>
</evidence>
<evidence type="ECO:0000313" key="4">
    <source>
        <dbReference type="EMBL" id="MBU3841885.1"/>
    </source>
</evidence>
<dbReference type="InterPro" id="IPR050465">
    <property type="entry name" value="UPF0194_transport"/>
</dbReference>
<dbReference type="AlphaFoldDB" id="A0A9E2NWS5"/>
<dbReference type="PANTHER" id="PTHR32347:SF23">
    <property type="entry name" value="BLL5650 PROTEIN"/>
    <property type="match status" value="1"/>
</dbReference>
<evidence type="ECO:0000256" key="3">
    <source>
        <dbReference type="SAM" id="Coils"/>
    </source>
</evidence>
<dbReference type="Gene3D" id="2.40.30.170">
    <property type="match status" value="1"/>
</dbReference>
<reference evidence="4" key="2">
    <citation type="submission" date="2021-04" db="EMBL/GenBank/DDBJ databases">
        <authorList>
            <person name="Gilroy R."/>
        </authorList>
    </citation>
    <scope>NUCLEOTIDE SEQUENCE</scope>
    <source>
        <strain evidence="4">A6-441</strain>
    </source>
</reference>
<organism evidence="4 5">
    <name type="scientific">Candidatus Fusobacterium pullicola</name>
    <dbReference type="NCBI Taxonomy" id="2838601"/>
    <lineage>
        <taxon>Bacteria</taxon>
        <taxon>Fusobacteriati</taxon>
        <taxon>Fusobacteriota</taxon>
        <taxon>Fusobacteriia</taxon>
        <taxon>Fusobacteriales</taxon>
        <taxon>Fusobacteriaceae</taxon>
        <taxon>Fusobacterium</taxon>
    </lineage>
</organism>
<feature type="coiled-coil region" evidence="3">
    <location>
        <begin position="220"/>
        <end position="247"/>
    </location>
</feature>
<accession>A0A9E2NWS5</accession>
<dbReference type="EMBL" id="JAHLFN010000020">
    <property type="protein sequence ID" value="MBU3841885.1"/>
    <property type="molecule type" value="Genomic_DNA"/>
</dbReference>
<dbReference type="PANTHER" id="PTHR32347">
    <property type="entry name" value="EFFLUX SYSTEM COMPONENT YKNX-RELATED"/>
    <property type="match status" value="1"/>
</dbReference>
<evidence type="ECO:0000313" key="5">
    <source>
        <dbReference type="Proteomes" id="UP000724657"/>
    </source>
</evidence>
<dbReference type="Gene3D" id="1.10.287.470">
    <property type="entry name" value="Helix hairpin bin"/>
    <property type="match status" value="1"/>
</dbReference>
<comment type="subcellular location">
    <subcellularLocation>
        <location evidence="1">Cell envelope</location>
    </subcellularLocation>
</comment>
<reference evidence="4" key="1">
    <citation type="journal article" date="2021" name="PeerJ">
        <title>Extensive microbial diversity within the chicken gut microbiome revealed by metagenomics and culture.</title>
        <authorList>
            <person name="Gilroy R."/>
            <person name="Ravi A."/>
            <person name="Getino M."/>
            <person name="Pursley I."/>
            <person name="Horton D.L."/>
            <person name="Alikhan N.F."/>
            <person name="Baker D."/>
            <person name="Gharbi K."/>
            <person name="Hall N."/>
            <person name="Watson M."/>
            <person name="Adriaenssens E.M."/>
            <person name="Foster-Nyarko E."/>
            <person name="Jarju S."/>
            <person name="Secka A."/>
            <person name="Antonio M."/>
            <person name="Oren A."/>
            <person name="Chaudhuri R.R."/>
            <person name="La Ragione R."/>
            <person name="Hildebrand F."/>
            <person name="Pallen M.J."/>
        </authorList>
    </citation>
    <scope>NUCLEOTIDE SEQUENCE</scope>
    <source>
        <strain evidence="4">A6-441</strain>
    </source>
</reference>
<gene>
    <name evidence="4" type="ORF">IAA47_02700</name>
</gene>
<dbReference type="Gene3D" id="2.40.50.100">
    <property type="match status" value="1"/>
</dbReference>
<proteinExistence type="predicted"/>
<keyword evidence="2 3" id="KW-0175">Coiled coil</keyword>
<evidence type="ECO:0000256" key="2">
    <source>
        <dbReference type="ARBA" id="ARBA00023054"/>
    </source>
</evidence>